<keyword evidence="6" id="KW-1185">Reference proteome</keyword>
<keyword evidence="3" id="KW-0238">DNA-binding</keyword>
<reference evidence="5 6" key="1">
    <citation type="submission" date="2024-08" db="EMBL/GenBank/DDBJ databases">
        <title>Whole-genome sequencing of halo(alkali)philic microorganisms from hypersaline lakes.</title>
        <authorList>
            <person name="Sorokin D.Y."/>
            <person name="Merkel A.Y."/>
            <person name="Messina E."/>
            <person name="Yakimov M."/>
        </authorList>
    </citation>
    <scope>NUCLEOTIDE SEQUENCE [LARGE SCALE GENOMIC DNA]</scope>
    <source>
        <strain evidence="5 6">AB-hyl4</strain>
    </source>
</reference>
<protein>
    <submittedName>
        <fullName evidence="5">BlaI/MecI/CopY family transcriptional regulator</fullName>
    </submittedName>
</protein>
<evidence type="ECO:0000313" key="6">
    <source>
        <dbReference type="Proteomes" id="UP001575105"/>
    </source>
</evidence>
<keyword evidence="2" id="KW-0805">Transcription regulation</keyword>
<accession>A0ABV4U326</accession>
<gene>
    <name evidence="5" type="ORF">ACERK3_06745</name>
</gene>
<dbReference type="InterPro" id="IPR005650">
    <property type="entry name" value="BlaI_family"/>
</dbReference>
<dbReference type="SUPFAM" id="SSF46785">
    <property type="entry name" value="Winged helix' DNA-binding domain"/>
    <property type="match status" value="1"/>
</dbReference>
<comment type="caution">
    <text evidence="5">The sequence shown here is derived from an EMBL/GenBank/DDBJ whole genome shotgun (WGS) entry which is preliminary data.</text>
</comment>
<dbReference type="InterPro" id="IPR036390">
    <property type="entry name" value="WH_DNA-bd_sf"/>
</dbReference>
<comment type="similarity">
    <text evidence="1">Belongs to the BlaI transcriptional regulatory family.</text>
</comment>
<keyword evidence="4" id="KW-0804">Transcription</keyword>
<dbReference type="Pfam" id="PF03965">
    <property type="entry name" value="Penicillinase_R"/>
    <property type="match status" value="1"/>
</dbReference>
<evidence type="ECO:0000256" key="2">
    <source>
        <dbReference type="ARBA" id="ARBA00023015"/>
    </source>
</evidence>
<evidence type="ECO:0000256" key="4">
    <source>
        <dbReference type="ARBA" id="ARBA00023163"/>
    </source>
</evidence>
<organism evidence="5 6">
    <name type="scientific">Natronomicrosphaera hydrolytica</name>
    <dbReference type="NCBI Taxonomy" id="3242702"/>
    <lineage>
        <taxon>Bacteria</taxon>
        <taxon>Pseudomonadati</taxon>
        <taxon>Planctomycetota</taxon>
        <taxon>Phycisphaerae</taxon>
        <taxon>Phycisphaerales</taxon>
        <taxon>Phycisphaeraceae</taxon>
        <taxon>Natronomicrosphaera</taxon>
    </lineage>
</organism>
<evidence type="ECO:0000256" key="1">
    <source>
        <dbReference type="ARBA" id="ARBA00011046"/>
    </source>
</evidence>
<evidence type="ECO:0000256" key="3">
    <source>
        <dbReference type="ARBA" id="ARBA00023125"/>
    </source>
</evidence>
<dbReference type="Proteomes" id="UP001575105">
    <property type="component" value="Unassembled WGS sequence"/>
</dbReference>
<proteinExistence type="inferred from homology"/>
<dbReference type="Gene3D" id="1.10.10.10">
    <property type="entry name" value="Winged helix-like DNA-binding domain superfamily/Winged helix DNA-binding domain"/>
    <property type="match status" value="1"/>
</dbReference>
<dbReference type="InterPro" id="IPR036388">
    <property type="entry name" value="WH-like_DNA-bd_sf"/>
</dbReference>
<dbReference type="EMBL" id="JBGUBD010000004">
    <property type="protein sequence ID" value="MFA9477995.1"/>
    <property type="molecule type" value="Genomic_DNA"/>
</dbReference>
<name>A0ABV4U326_9BACT</name>
<dbReference type="RefSeq" id="WP_425344924.1">
    <property type="nucleotide sequence ID" value="NZ_JBGUBD010000004.1"/>
</dbReference>
<sequence>MDPHLHLSRRERQIMDALFAEGELTINQLRDHLPDPPTPMAIRNMVRILDEKGLLLRRKVGREFHYRPRRQRARAGQSALKKVLNTFFDDSIEKAMGAYLADRSANLSDDERQRLHEMIDAARKRGE</sequence>
<evidence type="ECO:0000313" key="5">
    <source>
        <dbReference type="EMBL" id="MFA9477995.1"/>
    </source>
</evidence>